<dbReference type="STRING" id="28092.WM40_24120"/>
<evidence type="ECO:0000313" key="2">
    <source>
        <dbReference type="Proteomes" id="UP000033618"/>
    </source>
</evidence>
<reference evidence="1 2" key="1">
    <citation type="submission" date="2015-03" db="EMBL/GenBank/DDBJ databases">
        <title>Draft Genome Sequence of Burkholderia andropogonis type strain ICMP2807, isolated from Sorghum bicolor.</title>
        <authorList>
            <person name="Lopes-Santos L."/>
            <person name="Castro D.B."/>
            <person name="Ottoboni L.M."/>
            <person name="Park D."/>
            <person name="Weirc B.S."/>
            <person name="Destefano S.A."/>
        </authorList>
    </citation>
    <scope>NUCLEOTIDE SEQUENCE [LARGE SCALE GENOMIC DNA]</scope>
    <source>
        <strain evidence="1 2">ICMP2807</strain>
    </source>
</reference>
<dbReference type="PATRIC" id="fig|28092.6.peg.5666"/>
<name>A0A0F5JUI8_9BURK</name>
<sequence>MSAIHACIKDVLFRVYPRNTSTSGARQRALEFEEDLFEHAGKRLDWRTVADGGGYSYTELGSPVLDDLKHNEMLDNVGSIVLAYWTPEYNPEHSAFGMYFLNTYVPDGTIADVCDRGSVGAFAALKLAHAQLVTEKATRPADRVRDIVVLGFEQTTIARDARDHLPVPSRSSAGAIVLSARATDRAGKLLDAGVEPESDLQEGRFRLTGFVNEICERLDVDPAGLTVLMPFDSFVGKHYRYHERAAGMRAPFAVRWVSPGVTSMGLFEQLYAGLRGDLTRGQGHTLLIDEDVETLALGWAMFEGPRAWRNGD</sequence>
<organism evidence="1 2">
    <name type="scientific">Robbsia andropogonis</name>
    <dbReference type="NCBI Taxonomy" id="28092"/>
    <lineage>
        <taxon>Bacteria</taxon>
        <taxon>Pseudomonadati</taxon>
        <taxon>Pseudomonadota</taxon>
        <taxon>Betaproteobacteria</taxon>
        <taxon>Burkholderiales</taxon>
        <taxon>Burkholderiaceae</taxon>
        <taxon>Robbsia</taxon>
    </lineage>
</organism>
<dbReference type="EMBL" id="LAQU01000052">
    <property type="protein sequence ID" value="KKB61289.1"/>
    <property type="molecule type" value="Genomic_DNA"/>
</dbReference>
<keyword evidence="2" id="KW-1185">Reference proteome</keyword>
<proteinExistence type="predicted"/>
<accession>A0A0F5JUI8</accession>
<evidence type="ECO:0000313" key="1">
    <source>
        <dbReference type="EMBL" id="KKB61289.1"/>
    </source>
</evidence>
<dbReference type="AlphaFoldDB" id="A0A0F5JUI8"/>
<dbReference type="OrthoDB" id="5915704at2"/>
<gene>
    <name evidence="1" type="ORF">WM40_24120</name>
</gene>
<dbReference type="RefSeq" id="WP_046154225.1">
    <property type="nucleotide sequence ID" value="NZ_CADFGU010000004.1"/>
</dbReference>
<dbReference type="Proteomes" id="UP000033618">
    <property type="component" value="Unassembled WGS sequence"/>
</dbReference>
<comment type="caution">
    <text evidence="1">The sequence shown here is derived from an EMBL/GenBank/DDBJ whole genome shotgun (WGS) entry which is preliminary data.</text>
</comment>
<protein>
    <submittedName>
        <fullName evidence="1">Uncharacterized protein</fullName>
    </submittedName>
</protein>